<dbReference type="EMBL" id="SLZR01000007">
    <property type="protein sequence ID" value="TCS41135.1"/>
    <property type="molecule type" value="Genomic_DNA"/>
</dbReference>
<comment type="similarity">
    <text evidence="2">Belongs to the bacterial solute-binding protein 1 family.</text>
</comment>
<comment type="subcellular location">
    <subcellularLocation>
        <location evidence="1">Periplasm</location>
    </subcellularLocation>
</comment>
<feature type="signal peptide" evidence="3">
    <location>
        <begin position="1"/>
        <end position="25"/>
    </location>
</feature>
<protein>
    <submittedName>
        <fullName evidence="4">Sorbitol/mannitol transport system substrate-binding protein</fullName>
    </submittedName>
</protein>
<evidence type="ECO:0000256" key="3">
    <source>
        <dbReference type="SAM" id="SignalP"/>
    </source>
</evidence>
<evidence type="ECO:0000313" key="5">
    <source>
        <dbReference type="Proteomes" id="UP000295793"/>
    </source>
</evidence>
<dbReference type="CDD" id="cd13585">
    <property type="entry name" value="PBP2_TMBP_like"/>
    <property type="match status" value="1"/>
</dbReference>
<dbReference type="InterPro" id="IPR006059">
    <property type="entry name" value="SBP"/>
</dbReference>
<dbReference type="GO" id="GO:0042597">
    <property type="term" value="C:periplasmic space"/>
    <property type="evidence" value="ECO:0007669"/>
    <property type="project" value="UniProtKB-SubCell"/>
</dbReference>
<dbReference type="InterPro" id="IPR050490">
    <property type="entry name" value="Bact_solute-bd_prot1"/>
</dbReference>
<evidence type="ECO:0000256" key="2">
    <source>
        <dbReference type="ARBA" id="ARBA00008520"/>
    </source>
</evidence>
<dbReference type="PANTHER" id="PTHR43649">
    <property type="entry name" value="ARABINOSE-BINDING PROTEIN-RELATED"/>
    <property type="match status" value="1"/>
</dbReference>
<gene>
    <name evidence="4" type="ORF">BCF53_107150</name>
</gene>
<dbReference type="Gene3D" id="3.40.190.10">
    <property type="entry name" value="Periplasmic binding protein-like II"/>
    <property type="match status" value="2"/>
</dbReference>
<evidence type="ECO:0000313" key="4">
    <source>
        <dbReference type="EMBL" id="TCS41135.1"/>
    </source>
</evidence>
<feature type="chain" id="PRO_5020541149" evidence="3">
    <location>
        <begin position="26"/>
        <end position="439"/>
    </location>
</feature>
<dbReference type="AlphaFoldDB" id="A0A4R3I9Z1"/>
<dbReference type="Pfam" id="PF01547">
    <property type="entry name" value="SBP_bac_1"/>
    <property type="match status" value="1"/>
</dbReference>
<dbReference type="PANTHER" id="PTHR43649:SF12">
    <property type="entry name" value="DIACETYLCHITOBIOSE BINDING PROTEIN DASA"/>
    <property type="match status" value="1"/>
</dbReference>
<keyword evidence="3" id="KW-0732">Signal</keyword>
<proteinExistence type="inferred from homology"/>
<dbReference type="RefSeq" id="WP_132701574.1">
    <property type="nucleotide sequence ID" value="NZ_SLZR01000007.1"/>
</dbReference>
<evidence type="ECO:0000256" key="1">
    <source>
        <dbReference type="ARBA" id="ARBA00004418"/>
    </source>
</evidence>
<reference evidence="4 5" key="1">
    <citation type="submission" date="2019-03" db="EMBL/GenBank/DDBJ databases">
        <title>Genomic Encyclopedia of Archaeal and Bacterial Type Strains, Phase II (KMG-II): from individual species to whole genera.</title>
        <authorList>
            <person name="Goeker M."/>
        </authorList>
    </citation>
    <scope>NUCLEOTIDE SEQUENCE [LARGE SCALE GENOMIC DNA]</scope>
    <source>
        <strain evidence="4 5">DSM 15388</strain>
    </source>
</reference>
<organism evidence="4 5">
    <name type="scientific">Reinekea marinisedimentorum</name>
    <dbReference type="NCBI Taxonomy" id="230495"/>
    <lineage>
        <taxon>Bacteria</taxon>
        <taxon>Pseudomonadati</taxon>
        <taxon>Pseudomonadota</taxon>
        <taxon>Gammaproteobacteria</taxon>
        <taxon>Oceanospirillales</taxon>
        <taxon>Saccharospirillaceae</taxon>
        <taxon>Reinekea</taxon>
    </lineage>
</organism>
<sequence length="439" mass="48044">MKAIFKRNLAIAGSVLMALPALTFAETLTIGTVSNGDMLRMQKLSGAFEAAYPDITLEWQVLDENTLRQNITRDIAAGGGEYDVITIGMYEAPIWGGNDWLVPMEGLPGDYDVDDIFDSVKGGLSANGKLYALPFYAESSMTMYRKDLFEKVGMPMPANPTWQFMYEAASKIHDPANEVYGACLRGKAGWGENVAFITTMANSFGAQWFDMNWEPQFDSPEWDNALSFYLDLMSNYGPPQAYNNGFSENLALMNAGKCGFWVDATVAGSFVTDPGQSSVADHMAFAPAPYATTQKGSGWLWAWALAVPVSSDSVDAAKTFITWATSKEYSDLVAQEYGIANIPPGTRKSTYANAEYMAAASFAQTTLDQMAKANPEDSTLNPNPYTGVQFVTIPKFQSFANKVGQQFSGALSGKTTKDKALELSQKLVRREMVRDGYIK</sequence>
<dbReference type="Proteomes" id="UP000295793">
    <property type="component" value="Unassembled WGS sequence"/>
</dbReference>
<name>A0A4R3I9Z1_9GAMM</name>
<keyword evidence="5" id="KW-1185">Reference proteome</keyword>
<comment type="caution">
    <text evidence="4">The sequence shown here is derived from an EMBL/GenBank/DDBJ whole genome shotgun (WGS) entry which is preliminary data.</text>
</comment>
<dbReference type="SUPFAM" id="SSF53850">
    <property type="entry name" value="Periplasmic binding protein-like II"/>
    <property type="match status" value="1"/>
</dbReference>
<dbReference type="OrthoDB" id="9804061at2"/>
<accession>A0A4R3I9Z1</accession>